<proteinExistence type="predicted"/>
<name>A0ABD6EYW1_9BILA</name>
<keyword evidence="3" id="KW-1185">Reference proteome</keyword>
<sequence>MFGARMCLSRNARFKEFEKSKKSAIIRRNFVAEATPPEGGATPTTKGETKKGKGSMTRDNAPSEYHVAQGSTHLSMVTTKIRLPSTLWPLTSVRLQSTNSR</sequence>
<organism evidence="2 3">
    <name type="scientific">Gnathostoma spinigerum</name>
    <dbReference type="NCBI Taxonomy" id="75299"/>
    <lineage>
        <taxon>Eukaryota</taxon>
        <taxon>Metazoa</taxon>
        <taxon>Ecdysozoa</taxon>
        <taxon>Nematoda</taxon>
        <taxon>Chromadorea</taxon>
        <taxon>Rhabditida</taxon>
        <taxon>Spirurina</taxon>
        <taxon>Gnathostomatomorpha</taxon>
        <taxon>Gnathostomatoidea</taxon>
        <taxon>Gnathostomatidae</taxon>
        <taxon>Gnathostoma</taxon>
    </lineage>
</organism>
<reference evidence="2 3" key="1">
    <citation type="submission" date="2024-08" db="EMBL/GenBank/DDBJ databases">
        <title>Gnathostoma spinigerum genome.</title>
        <authorList>
            <person name="Gonzalez-Bertolin B."/>
            <person name="Monzon S."/>
            <person name="Zaballos A."/>
            <person name="Jimenez P."/>
            <person name="Dekumyoy P."/>
            <person name="Varona S."/>
            <person name="Cuesta I."/>
            <person name="Sumanam S."/>
            <person name="Adisakwattana P."/>
            <person name="Gasser R.B."/>
            <person name="Hernandez-Gonzalez A."/>
            <person name="Young N.D."/>
            <person name="Perteguer M.J."/>
        </authorList>
    </citation>
    <scope>NUCLEOTIDE SEQUENCE [LARGE SCALE GENOMIC DNA]</scope>
    <source>
        <strain evidence="2">AL3</strain>
        <tissue evidence="2">Liver</tissue>
    </source>
</reference>
<dbReference type="Proteomes" id="UP001608902">
    <property type="component" value="Unassembled WGS sequence"/>
</dbReference>
<evidence type="ECO:0000313" key="3">
    <source>
        <dbReference type="Proteomes" id="UP001608902"/>
    </source>
</evidence>
<dbReference type="EMBL" id="JBGFUD010016333">
    <property type="protein sequence ID" value="MFH4984282.1"/>
    <property type="molecule type" value="Genomic_DNA"/>
</dbReference>
<accession>A0ABD6EYW1</accession>
<feature type="compositionally biased region" description="Low complexity" evidence="1">
    <location>
        <begin position="32"/>
        <end position="46"/>
    </location>
</feature>
<comment type="caution">
    <text evidence="2">The sequence shown here is derived from an EMBL/GenBank/DDBJ whole genome shotgun (WGS) entry which is preliminary data.</text>
</comment>
<gene>
    <name evidence="2" type="ORF">AB6A40_010991</name>
</gene>
<feature type="region of interest" description="Disordered" evidence="1">
    <location>
        <begin position="30"/>
        <end position="63"/>
    </location>
</feature>
<protein>
    <submittedName>
        <fullName evidence="2">Uncharacterized protein</fullName>
    </submittedName>
</protein>
<evidence type="ECO:0000256" key="1">
    <source>
        <dbReference type="SAM" id="MobiDB-lite"/>
    </source>
</evidence>
<dbReference type="AlphaFoldDB" id="A0ABD6EYW1"/>
<evidence type="ECO:0000313" key="2">
    <source>
        <dbReference type="EMBL" id="MFH4984282.1"/>
    </source>
</evidence>